<dbReference type="InterPro" id="IPR051043">
    <property type="entry name" value="Sulfatase_Mod_Factor_Kinase"/>
</dbReference>
<keyword evidence="3" id="KW-1185">Reference proteome</keyword>
<dbReference type="SUPFAM" id="SSF56436">
    <property type="entry name" value="C-type lectin-like"/>
    <property type="match status" value="1"/>
</dbReference>
<sequence length="327" mass="36477">MSPRPVLRANPNTLSDREAMGLPDDLVERVAELPLAGHDDLLARAPGELAVLAEDAGQPFDRRYAAGTLLGLRGDPRIRFDDPAMVEVPAATVRLGLAPEDVGEVVRRWEHVGVLHSWIAKETPVHEARIERFRVMRYPVTNHEYRRFLVETGHPVLPRAWRFGAYPHHLSNHPVWTVSPEEAEAYARWLGERTGRPFRLLTEAEWEYAAGGGDGRTFPWGDEIGADHANTVEHGPLSTTPVGIYPAGASPFGVLDMAGNVEEFVADDYRPYPGGEHVLDDLADGGRYRVARGGSFTRFGDLARCRRRHGWYSREIYAMGFRLGESV</sequence>
<comment type="caution">
    <text evidence="2">The sequence shown here is derived from an EMBL/GenBank/DDBJ whole genome shotgun (WGS) entry which is preliminary data.</text>
</comment>
<dbReference type="EMBL" id="BAAAGS010000031">
    <property type="protein sequence ID" value="GAA0540173.1"/>
    <property type="molecule type" value="Genomic_DNA"/>
</dbReference>
<evidence type="ECO:0000313" key="2">
    <source>
        <dbReference type="EMBL" id="GAA0540173.1"/>
    </source>
</evidence>
<dbReference type="PANTHER" id="PTHR23150:SF19">
    <property type="entry name" value="FORMYLGLYCINE-GENERATING ENZYME"/>
    <property type="match status" value="1"/>
</dbReference>
<dbReference type="InterPro" id="IPR016187">
    <property type="entry name" value="CTDL_fold"/>
</dbReference>
<dbReference type="Gene3D" id="3.90.1580.10">
    <property type="entry name" value="paralog of FGE (formylglycine-generating enzyme)"/>
    <property type="match status" value="1"/>
</dbReference>
<organism evidence="2 3">
    <name type="scientific">Saccharopolyspora erythraea</name>
    <name type="common">Streptomyces erythraeus</name>
    <dbReference type="NCBI Taxonomy" id="1836"/>
    <lineage>
        <taxon>Bacteria</taxon>
        <taxon>Bacillati</taxon>
        <taxon>Actinomycetota</taxon>
        <taxon>Actinomycetes</taxon>
        <taxon>Pseudonocardiales</taxon>
        <taxon>Pseudonocardiaceae</taxon>
        <taxon>Saccharopolyspora</taxon>
    </lineage>
</organism>
<feature type="domain" description="Sulfatase-modifying factor enzyme-like" evidence="1">
    <location>
        <begin position="86"/>
        <end position="323"/>
    </location>
</feature>
<name>A0ABP3NB14_SACER</name>
<dbReference type="InterPro" id="IPR005532">
    <property type="entry name" value="SUMF_dom"/>
</dbReference>
<evidence type="ECO:0000259" key="1">
    <source>
        <dbReference type="Pfam" id="PF03781"/>
    </source>
</evidence>
<dbReference type="RefSeq" id="WP_009946359.1">
    <property type="nucleotide sequence ID" value="NZ_BAAAGS010000031.1"/>
</dbReference>
<dbReference type="Proteomes" id="UP001500729">
    <property type="component" value="Unassembled WGS sequence"/>
</dbReference>
<protein>
    <submittedName>
        <fullName evidence="2">SUMF1/EgtB/PvdO family nonheme iron enzyme</fullName>
    </submittedName>
</protein>
<dbReference type="InterPro" id="IPR042095">
    <property type="entry name" value="SUMF_sf"/>
</dbReference>
<gene>
    <name evidence="2" type="ORF">GCM10009533_44080</name>
</gene>
<reference evidence="3" key="1">
    <citation type="journal article" date="2019" name="Int. J. Syst. Evol. Microbiol.">
        <title>The Global Catalogue of Microorganisms (GCM) 10K type strain sequencing project: providing services to taxonomists for standard genome sequencing and annotation.</title>
        <authorList>
            <consortium name="The Broad Institute Genomics Platform"/>
            <consortium name="The Broad Institute Genome Sequencing Center for Infectious Disease"/>
            <person name="Wu L."/>
            <person name="Ma J."/>
        </authorList>
    </citation>
    <scope>NUCLEOTIDE SEQUENCE [LARGE SCALE GENOMIC DNA]</scope>
    <source>
        <strain evidence="3">JCM 10303</strain>
    </source>
</reference>
<dbReference type="Pfam" id="PF03781">
    <property type="entry name" value="FGE-sulfatase"/>
    <property type="match status" value="1"/>
</dbReference>
<accession>A0ABP3NB14</accession>
<dbReference type="PANTHER" id="PTHR23150">
    <property type="entry name" value="SULFATASE MODIFYING FACTOR 1, 2"/>
    <property type="match status" value="1"/>
</dbReference>
<evidence type="ECO:0000313" key="3">
    <source>
        <dbReference type="Proteomes" id="UP001500729"/>
    </source>
</evidence>
<proteinExistence type="predicted"/>